<reference evidence="2" key="2">
    <citation type="journal article" date="2021" name="PeerJ">
        <title>Extensive microbial diversity within the chicken gut microbiome revealed by metagenomics and culture.</title>
        <authorList>
            <person name="Gilroy R."/>
            <person name="Ravi A."/>
            <person name="Getino M."/>
            <person name="Pursley I."/>
            <person name="Horton D.L."/>
            <person name="Alikhan N.F."/>
            <person name="Baker D."/>
            <person name="Gharbi K."/>
            <person name="Hall N."/>
            <person name="Watson M."/>
            <person name="Adriaenssens E.M."/>
            <person name="Foster-Nyarko E."/>
            <person name="Jarju S."/>
            <person name="Secka A."/>
            <person name="Antonio M."/>
            <person name="Oren A."/>
            <person name="Chaudhuri R.R."/>
            <person name="La Ragione R."/>
            <person name="Hildebrand F."/>
            <person name="Pallen M.J."/>
        </authorList>
    </citation>
    <scope>NUCLEOTIDE SEQUENCE</scope>
    <source>
        <strain evidence="2">CHK152-2994</strain>
    </source>
</reference>
<proteinExistence type="predicted"/>
<comment type="caution">
    <text evidence="2">The sequence shown here is derived from an EMBL/GenBank/DDBJ whole genome shotgun (WGS) entry which is preliminary data.</text>
</comment>
<organism evidence="2 3">
    <name type="scientific">Candidatus Scatenecus faecavium</name>
    <dbReference type="NCBI Taxonomy" id="2840915"/>
    <lineage>
        <taxon>Bacteria</taxon>
        <taxon>Candidatus Scatenecus</taxon>
    </lineage>
</organism>
<reference evidence="2" key="1">
    <citation type="submission" date="2020-10" db="EMBL/GenBank/DDBJ databases">
        <authorList>
            <person name="Gilroy R."/>
        </authorList>
    </citation>
    <scope>NUCLEOTIDE SEQUENCE</scope>
    <source>
        <strain evidence="2">CHK152-2994</strain>
    </source>
</reference>
<evidence type="ECO:0000313" key="2">
    <source>
        <dbReference type="EMBL" id="HIS82963.1"/>
    </source>
</evidence>
<evidence type="ECO:0000313" key="3">
    <source>
        <dbReference type="Proteomes" id="UP000824139"/>
    </source>
</evidence>
<keyword evidence="1" id="KW-0472">Membrane</keyword>
<gene>
    <name evidence="2" type="ORF">IAD41_05080</name>
</gene>
<name>A0A9D1FVZ6_9BACT</name>
<sequence>MNKSVLKIITLLSIFLGIVSGLLTIIPYAGEIVFWLLLVLAAPAVILFLTNQKVLEIETVRQSVVIGGLIGFVSFLAFSAVYFPAVILLARIFNYSSNYGVSMFVSHASFGLLVMLAVFMGVLAATINAFSGFVTYYLIEFNKSLKTPKNFEDTQFNIRK</sequence>
<keyword evidence="1" id="KW-1133">Transmembrane helix</keyword>
<dbReference type="AlphaFoldDB" id="A0A9D1FVZ6"/>
<feature type="transmembrane region" description="Helical" evidence="1">
    <location>
        <begin position="5"/>
        <end position="26"/>
    </location>
</feature>
<evidence type="ECO:0000256" key="1">
    <source>
        <dbReference type="SAM" id="Phobius"/>
    </source>
</evidence>
<dbReference type="EMBL" id="DVJO01000108">
    <property type="protein sequence ID" value="HIS82963.1"/>
    <property type="molecule type" value="Genomic_DNA"/>
</dbReference>
<protein>
    <submittedName>
        <fullName evidence="2">Uncharacterized protein</fullName>
    </submittedName>
</protein>
<keyword evidence="1" id="KW-0812">Transmembrane</keyword>
<feature type="transmembrane region" description="Helical" evidence="1">
    <location>
        <begin position="63"/>
        <end position="90"/>
    </location>
</feature>
<dbReference type="Proteomes" id="UP000824139">
    <property type="component" value="Unassembled WGS sequence"/>
</dbReference>
<feature type="transmembrane region" description="Helical" evidence="1">
    <location>
        <begin position="32"/>
        <end position="51"/>
    </location>
</feature>
<feature type="transmembrane region" description="Helical" evidence="1">
    <location>
        <begin position="110"/>
        <end position="139"/>
    </location>
</feature>
<accession>A0A9D1FVZ6</accession>